<reference evidence="2 3" key="1">
    <citation type="journal article" date="2023" name="Elife">
        <title>Identification of key yeast species and microbe-microbe interactions impacting larval growth of Drosophila in the wild.</title>
        <authorList>
            <person name="Mure A."/>
            <person name="Sugiura Y."/>
            <person name="Maeda R."/>
            <person name="Honda K."/>
            <person name="Sakurai N."/>
            <person name="Takahashi Y."/>
            <person name="Watada M."/>
            <person name="Katoh T."/>
            <person name="Gotoh A."/>
            <person name="Gotoh Y."/>
            <person name="Taniguchi I."/>
            <person name="Nakamura K."/>
            <person name="Hayashi T."/>
            <person name="Katayama T."/>
            <person name="Uemura T."/>
            <person name="Hattori Y."/>
        </authorList>
    </citation>
    <scope>NUCLEOTIDE SEQUENCE [LARGE SCALE GENOMIC DNA]</scope>
    <source>
        <strain evidence="2 3">SC-9</strain>
    </source>
</reference>
<dbReference type="GO" id="GO:0006893">
    <property type="term" value="P:Golgi to plasma membrane transport"/>
    <property type="evidence" value="ECO:0007669"/>
    <property type="project" value="TreeGrafter"/>
</dbReference>
<sequence length="709" mass="80771">MVALTQGSIPEVKETEPRACLRERTERIRNFTDLGPPDLVNLLKYNSNQKQQTISTFLYYTGVDTTSSSSIAAHLNLLANVISSTSQIWFGKPKHWKVQQATYAVYNVFSKVDTRVTVHIPGKVETMIIDSKGEPIQETDRLWLETFVSATIRSLLSCSTEEEEINPVVECRNLNPFPTIELARQFLDAYEVLFFEGPKLGCDIDVQIPTLVSNYFTDCFMKTLELTNEYDYGLGILERLKEKDTCVLSLIANVYFMKDQEVKAINMLYNSIQLRPRDANLLMLQTEYCIKKEMYDFALTCATHAVKASPSEYKPWSLLVKVYTIIGDFENALLTLNSCPMIPHRDKFHLRRVVGASPESMHLPLPIDATLDEVSALNAQDVAAEHQSVDPNLLSLPAANLKSTFAKAYELLTEIVHRTGWEQLLKYRAKVFVMEEEYRKDKSKSSSKNASTENQATPNPEAVKSPEVPDTHSDNNEETSILQAFKKKRLCERWLDNLFMLLYEDLRAFKMWQAEFIHFQSQRLVYKKNTLEWELLGSIAYRLHNYKEASGAFSNALSGRFSVKSTKKLLTYYQDEKKSLIKQSLQTSNGNSNGPNGVVSNDSTPKLNGGSKKPLSSHQIQKRIQTLDAKILDAIVKLAVWNHRWYREFDILTIQALKDLIEEDGLIKVRSQVQALYVTDKNGVGSLLEDYFSFLKSIHSYGVAEKDDN</sequence>
<feature type="region of interest" description="Disordered" evidence="1">
    <location>
        <begin position="442"/>
        <end position="475"/>
    </location>
</feature>
<evidence type="ECO:0000313" key="2">
    <source>
        <dbReference type="EMBL" id="GMM36722.1"/>
    </source>
</evidence>
<keyword evidence="3" id="KW-1185">Reference proteome</keyword>
<feature type="region of interest" description="Disordered" evidence="1">
    <location>
        <begin position="585"/>
        <end position="618"/>
    </location>
</feature>
<dbReference type="InterPro" id="IPR015374">
    <property type="entry name" value="ChAPs"/>
</dbReference>
<comment type="caution">
    <text evidence="2">The sequence shown here is derived from an EMBL/GenBank/DDBJ whole genome shotgun (WGS) entry which is preliminary data.</text>
</comment>
<dbReference type="InterPro" id="IPR011990">
    <property type="entry name" value="TPR-like_helical_dom_sf"/>
</dbReference>
<dbReference type="Gene3D" id="1.25.40.10">
    <property type="entry name" value="Tetratricopeptide repeat domain"/>
    <property type="match status" value="1"/>
</dbReference>
<dbReference type="AlphaFoldDB" id="A0AAV5QQ30"/>
<dbReference type="PANTHER" id="PTHR31975">
    <property type="entry name" value="BUD SITE SELECTION PROTEIN 7-RELATED"/>
    <property type="match status" value="1"/>
</dbReference>
<dbReference type="Pfam" id="PF09295">
    <property type="entry name" value="ChAPs"/>
    <property type="match status" value="1"/>
</dbReference>
<accession>A0AAV5QQ30</accession>
<dbReference type="SUPFAM" id="SSF48452">
    <property type="entry name" value="TPR-like"/>
    <property type="match status" value="1"/>
</dbReference>
<dbReference type="GO" id="GO:0034044">
    <property type="term" value="C:exomer complex"/>
    <property type="evidence" value="ECO:0007669"/>
    <property type="project" value="UniProtKB-ARBA"/>
</dbReference>
<gene>
    <name evidence="2" type="ORF">DASC09_040470</name>
</gene>
<dbReference type="Proteomes" id="UP001360560">
    <property type="component" value="Unassembled WGS sequence"/>
</dbReference>
<dbReference type="GeneID" id="90074697"/>
<proteinExistence type="predicted"/>
<name>A0AAV5QQ30_9ASCO</name>
<protein>
    <submittedName>
        <fullName evidence="2">Exomer complex subunit</fullName>
    </submittedName>
</protein>
<feature type="compositionally biased region" description="Low complexity" evidence="1">
    <location>
        <begin position="588"/>
        <end position="601"/>
    </location>
</feature>
<organism evidence="2 3">
    <name type="scientific">Saccharomycopsis crataegensis</name>
    <dbReference type="NCBI Taxonomy" id="43959"/>
    <lineage>
        <taxon>Eukaryota</taxon>
        <taxon>Fungi</taxon>
        <taxon>Dikarya</taxon>
        <taxon>Ascomycota</taxon>
        <taxon>Saccharomycotina</taxon>
        <taxon>Saccharomycetes</taxon>
        <taxon>Saccharomycopsidaceae</taxon>
        <taxon>Saccharomycopsis</taxon>
    </lineage>
</organism>
<evidence type="ECO:0000256" key="1">
    <source>
        <dbReference type="SAM" id="MobiDB-lite"/>
    </source>
</evidence>
<dbReference type="RefSeq" id="XP_064853718.1">
    <property type="nucleotide sequence ID" value="XM_064997646.1"/>
</dbReference>
<dbReference type="EMBL" id="BTFZ01000011">
    <property type="protein sequence ID" value="GMM36722.1"/>
    <property type="molecule type" value="Genomic_DNA"/>
</dbReference>
<evidence type="ECO:0000313" key="3">
    <source>
        <dbReference type="Proteomes" id="UP001360560"/>
    </source>
</evidence>
<feature type="compositionally biased region" description="Polar residues" evidence="1">
    <location>
        <begin position="449"/>
        <end position="458"/>
    </location>
</feature>
<dbReference type="PANTHER" id="PTHR31975:SF1">
    <property type="entry name" value="BUD SITE SELECTION PROTEIN 7-RELATED"/>
    <property type="match status" value="1"/>
</dbReference>